<evidence type="ECO:0000256" key="9">
    <source>
        <dbReference type="ARBA" id="ARBA00022741"/>
    </source>
</evidence>
<evidence type="ECO:0000256" key="20">
    <source>
        <dbReference type="ARBA" id="ARBA00050045"/>
    </source>
</evidence>
<dbReference type="GO" id="GO:0003723">
    <property type="term" value="F:RNA binding"/>
    <property type="evidence" value="ECO:0007669"/>
    <property type="project" value="UniProtKB-KW"/>
</dbReference>
<dbReference type="InterPro" id="IPR003593">
    <property type="entry name" value="AAA+_ATPase"/>
</dbReference>
<feature type="domain" description="ABC transporter" evidence="24">
    <location>
        <begin position="666"/>
        <end position="981"/>
    </location>
</feature>
<dbReference type="SMART" id="SM01349">
    <property type="entry name" value="TOG"/>
    <property type="match status" value="1"/>
</dbReference>
<comment type="subcellular location">
    <subcellularLocation>
        <location evidence="2">Cytoplasm</location>
    </subcellularLocation>
    <subcellularLocation>
        <location evidence="1">Membrane</location>
    </subcellularLocation>
</comment>
<dbReference type="InterPro" id="IPR016024">
    <property type="entry name" value="ARM-type_fold"/>
</dbReference>
<dbReference type="SMART" id="SM00382">
    <property type="entry name" value="AAA"/>
    <property type="match status" value="2"/>
</dbReference>
<dbReference type="InterPro" id="IPR047036">
    <property type="entry name" value="EF3_4HB_sf"/>
</dbReference>
<dbReference type="SUPFAM" id="SSF48371">
    <property type="entry name" value="ARM repeat"/>
    <property type="match status" value="1"/>
</dbReference>
<dbReference type="CDD" id="cd03221">
    <property type="entry name" value="ABCF_EF-3"/>
    <property type="match status" value="1"/>
</dbReference>
<feature type="domain" description="Chromo" evidence="23">
    <location>
        <begin position="794"/>
        <end position="854"/>
    </location>
</feature>
<evidence type="ECO:0000256" key="18">
    <source>
        <dbReference type="ARBA" id="ARBA00049360"/>
    </source>
</evidence>
<dbReference type="Pfam" id="PF01553">
    <property type="entry name" value="Acyltransferase"/>
    <property type="match status" value="1"/>
</dbReference>
<dbReference type="InterPro" id="IPR011989">
    <property type="entry name" value="ARM-like"/>
</dbReference>
<dbReference type="PRINTS" id="PR00979">
    <property type="entry name" value="TAFAZZIN"/>
</dbReference>
<dbReference type="GO" id="GO:0016020">
    <property type="term" value="C:membrane"/>
    <property type="evidence" value="ECO:0007669"/>
    <property type="project" value="UniProtKB-SubCell"/>
</dbReference>
<evidence type="ECO:0000256" key="15">
    <source>
        <dbReference type="ARBA" id="ARBA00023098"/>
    </source>
</evidence>
<protein>
    <recommendedName>
        <fullName evidence="19">Elongation factor 3</fullName>
    </recommendedName>
    <alternativeName>
        <fullName evidence="20">Eukaryotic elongation factor 3</fullName>
    </alternativeName>
</protein>
<evidence type="ECO:0000256" key="6">
    <source>
        <dbReference type="ARBA" id="ARBA00022490"/>
    </source>
</evidence>
<dbReference type="InterPro" id="IPR000872">
    <property type="entry name" value="Tafazzin"/>
</dbReference>
<evidence type="ECO:0000256" key="13">
    <source>
        <dbReference type="ARBA" id="ARBA00022884"/>
    </source>
</evidence>
<dbReference type="InterPro" id="IPR027417">
    <property type="entry name" value="P-loop_NTPase"/>
</dbReference>
<evidence type="ECO:0000256" key="22">
    <source>
        <dbReference type="SAM" id="Phobius"/>
    </source>
</evidence>
<dbReference type="SMART" id="SM00563">
    <property type="entry name" value="PlsC"/>
    <property type="match status" value="1"/>
</dbReference>
<dbReference type="OrthoDB" id="2110130at2759"/>
<reference evidence="25 26" key="1">
    <citation type="journal article" date="2014" name="Genome Biol. Evol.">
        <title>The secreted proteins of Achlya hypogyna and Thraustotheca clavata identify the ancestral oomycete secretome and reveal gene acquisitions by horizontal gene transfer.</title>
        <authorList>
            <person name="Misner I."/>
            <person name="Blouin N."/>
            <person name="Leonard G."/>
            <person name="Richards T.A."/>
            <person name="Lane C.E."/>
        </authorList>
    </citation>
    <scope>NUCLEOTIDE SEQUENCE [LARGE SCALE GENOMIC DNA]</scope>
    <source>
        <strain evidence="25 26">ATCC 34112</strain>
    </source>
</reference>
<sequence length="1655" mass="185198">MASQHFTEALKQAFAAGAENASVAAAQVASLVLNNKELDLNGVSAQLAKAITDNDANTRQTVCAVIAAIAANKEARTEPYLTPLLGSLLDLYTDKKMPVRAPAAAAAKAIVQSANQNSLRVLLPQLFSGLDRTKKWQTKEGALNLIRDLCELHPVQLSRCLPDIMPNASEQMWDTRPEVKKAAHALMIKACSTASNADIEPFIPALISCIANPSEVSECVHKLASTTFVKTVEAPALAIMEPLLVRGLNENKTAVKRQTAVIIDNMCKLVEDPAEALLFTPKVLPTLKRIIEAVADPECRDVCKRAHETLFMAAGSVELSEDETKVEFSSILDALKFVIAGDANGKKAKFDDATLNFVAGCGLYLTVARNFKPEEWSQSVRPYFAAFMNVADIPHVTKAFREKCYKDNKLKVAEDVVQEDEGDDLCDCEFSLAYGGMILLNNARMNLKKGHRYGLCGPNGCGKSTLMRAIANGQLEGFPSKDELKTVYVEHNLQAEEADLSVVDFVLNDPDFKDMLRKEVQDTLSSVGFTDAMQAQAVGSLSGGWKMKLELARAMLQKADILLLDEPTNHLDVVNVAWLENYLTSMGTITSLIVSHDSGFLDNVCTNIIHYEKNRKLKTYVGNMSKFVELRPEAKSYYDLDAATVAFKFPEPGFLADIKNKGKPIIRLTNCSYTYPGCTKPSINNVSITCALSSRIAVIGPNGAGKSTMIKMLTGETEPTEGTVWKHPAMRFAYVAQHAFHHIEQHLDISANQYIQWRFQSGEDKELMAKETRKLTPEEKELLTKPVNWEGEKRVFESIENRRKLKKSFEYEIKWQKLPDTENSWIPREKLEKWGYDKILQIADDREAARANMQARPVTALAVQKHLDNFGLGAEFGTHSRMRGLSGGQKVKVVLAAAMWLNPHILVLDEPTNFLDRDSLGALAGAIKEFGGGVVMISHNREFTDALAIETWNVVAGQLSIEGQVPEDKTKIEQKDAEESVDAFGNKVVTKVKRKLTRKELKAKLKAKKDAEKRGEYFSDSDLDGICIANHRDCSMHFLLQAEIPMGFRRAFKIAAAGAGGTVALGAIGLYLDAPIADNGEPDYLEKHAATRERFPEFMYNAARATFIFYPAAIVSKVYLGLLNSCSMKNEDSLAKWILARPAHRALITVTNHSSTVDDPAVFARILPWSCVNPRICRWGLCSQEYCYTKGPLLSAVFYASKTLPIKRGAGLDHPMLEDLFKKVQNGQWVHVFPEGKIVQGGHLGQREGHLQKKIGGLKWGVGKLIARAERSPIVVPIYHLGMDQVMPQNANHKLKSMIPRFGQHVHVRVGEPIYFDDLMEKYAKYRVRGIEVLTNSFFLIILYSMYRSKELNKNIAKSYLSIGDPYRDPHIIEGKSDRHKSKQFQTAPDKDTCDGKGYFEKKTYSSDPLQDGVMYLKTQPPDTRKAGFGTKDASRRDEFMSHVRTEQYRETLHREDQISQAGIQKQKAIHPDEENEDIIEDKHQFPEGLKETKFLYDIGRTQATEFNQKSHRDTFYTLRTGNSQFRRNNGHFVLTSEAIGVGASKTMDNTTDSSMLPDAMWLAEEKEHTQAMALRSVAVVFGVLLTLLVFVTWQRRKLERESMIKHGNAVRKAQFERVSNAMKKHSKKPDVELVPLMNDEFDMFDKEEEKEEFY</sequence>
<dbReference type="InterPro" id="IPR023780">
    <property type="entry name" value="Chromo_domain"/>
</dbReference>
<dbReference type="Pfam" id="PF00005">
    <property type="entry name" value="ABC_tran"/>
    <property type="match status" value="2"/>
</dbReference>
<comment type="caution">
    <text evidence="25">The sequence shown here is derived from an EMBL/GenBank/DDBJ whole genome shotgun (WGS) entry which is preliminary data.</text>
</comment>
<keyword evidence="10 25" id="KW-0251">Elongation factor</keyword>
<dbReference type="InterPro" id="IPR017871">
    <property type="entry name" value="ABC_transporter-like_CS"/>
</dbReference>
<evidence type="ECO:0000256" key="11">
    <source>
        <dbReference type="ARBA" id="ARBA00022801"/>
    </source>
</evidence>
<keyword evidence="16 22" id="KW-0472">Membrane</keyword>
<dbReference type="FunFam" id="1.25.10.10:FF:000076">
    <property type="entry name" value="Elongation factor 3"/>
    <property type="match status" value="1"/>
</dbReference>
<dbReference type="GO" id="GO:0016746">
    <property type="term" value="F:acyltransferase activity"/>
    <property type="evidence" value="ECO:0007669"/>
    <property type="project" value="UniProtKB-KW"/>
</dbReference>
<keyword evidence="13" id="KW-0694">RNA-binding</keyword>
<dbReference type="CDD" id="cd07989">
    <property type="entry name" value="LPLAT_AGPAT-like"/>
    <property type="match status" value="1"/>
</dbReference>
<keyword evidence="22" id="KW-0812">Transmembrane</keyword>
<dbReference type="CDD" id="cd18626">
    <property type="entry name" value="CD_eEF3"/>
    <property type="match status" value="1"/>
</dbReference>
<evidence type="ECO:0000256" key="17">
    <source>
        <dbReference type="ARBA" id="ARBA00023315"/>
    </source>
</evidence>
<evidence type="ECO:0000256" key="2">
    <source>
        <dbReference type="ARBA" id="ARBA00004496"/>
    </source>
</evidence>
<proteinExistence type="inferred from homology"/>
<evidence type="ECO:0000313" key="26">
    <source>
        <dbReference type="Proteomes" id="UP000243217"/>
    </source>
</evidence>
<dbReference type="InterPro" id="IPR034085">
    <property type="entry name" value="TOG"/>
</dbReference>
<dbReference type="InterPro" id="IPR000953">
    <property type="entry name" value="Chromo/chromo_shadow_dom"/>
</dbReference>
<dbReference type="InterPro" id="IPR050611">
    <property type="entry name" value="ABCF"/>
</dbReference>
<evidence type="ECO:0000256" key="1">
    <source>
        <dbReference type="ARBA" id="ARBA00004370"/>
    </source>
</evidence>
<evidence type="ECO:0000256" key="16">
    <source>
        <dbReference type="ARBA" id="ARBA00023136"/>
    </source>
</evidence>
<dbReference type="SUPFAM" id="SSF54160">
    <property type="entry name" value="Chromo domain-like"/>
    <property type="match status" value="1"/>
</dbReference>
<dbReference type="GO" id="GO:0003746">
    <property type="term" value="F:translation elongation factor activity"/>
    <property type="evidence" value="ECO:0007669"/>
    <property type="project" value="UniProtKB-KW"/>
</dbReference>
<dbReference type="PROSITE" id="PS50893">
    <property type="entry name" value="ABC_TRANSPORTER_2"/>
    <property type="match status" value="2"/>
</dbReference>
<dbReference type="GO" id="GO:0006644">
    <property type="term" value="P:phospholipid metabolic process"/>
    <property type="evidence" value="ECO:0007669"/>
    <property type="project" value="InterPro"/>
</dbReference>
<dbReference type="Proteomes" id="UP000243217">
    <property type="component" value="Unassembled WGS sequence"/>
</dbReference>
<dbReference type="Gene3D" id="2.40.50.990">
    <property type="match status" value="1"/>
</dbReference>
<evidence type="ECO:0000256" key="8">
    <source>
        <dbReference type="ARBA" id="ARBA00022737"/>
    </source>
</evidence>
<dbReference type="SUPFAM" id="SSF52540">
    <property type="entry name" value="P-loop containing nucleoside triphosphate hydrolases"/>
    <property type="match status" value="2"/>
</dbReference>
<evidence type="ECO:0000259" key="24">
    <source>
        <dbReference type="PROSITE" id="PS50893"/>
    </source>
</evidence>
<dbReference type="FunFam" id="3.40.50.300:FF:000193">
    <property type="entry name" value="Probable Elongation factor 3"/>
    <property type="match status" value="1"/>
</dbReference>
<evidence type="ECO:0000256" key="4">
    <source>
        <dbReference type="ARBA" id="ARBA00010524"/>
    </source>
</evidence>
<comment type="catalytic activity">
    <reaction evidence="18">
        <text>ATP + H2O = ADP + phosphate + H(+)</text>
        <dbReference type="Rhea" id="RHEA:13065"/>
        <dbReference type="ChEBI" id="CHEBI:15377"/>
        <dbReference type="ChEBI" id="CHEBI:15378"/>
        <dbReference type="ChEBI" id="CHEBI:30616"/>
        <dbReference type="ChEBI" id="CHEBI:43474"/>
        <dbReference type="ChEBI" id="CHEBI:456216"/>
    </reaction>
</comment>
<accession>A0A1V9ZBT6</accession>
<dbReference type="UniPathway" id="UPA00345"/>
<dbReference type="Pfam" id="PF24984">
    <property type="entry name" value="HEAT_EF3_GNC1"/>
    <property type="match status" value="1"/>
</dbReference>
<keyword evidence="9" id="KW-0547">Nucleotide-binding</keyword>
<dbReference type="EMBL" id="JNBS01002102">
    <property type="protein sequence ID" value="OQR95476.1"/>
    <property type="molecule type" value="Genomic_DNA"/>
</dbReference>
<dbReference type="FunFam" id="2.40.50.990:FF:000002">
    <property type="entry name" value="mRNA export factor elf1"/>
    <property type="match status" value="1"/>
</dbReference>
<keyword evidence="7" id="KW-0808">Transferase</keyword>
<keyword evidence="8" id="KW-0677">Repeat</keyword>
<keyword evidence="17" id="KW-0012">Acyltransferase</keyword>
<organism evidence="25 26">
    <name type="scientific">Thraustotheca clavata</name>
    <dbReference type="NCBI Taxonomy" id="74557"/>
    <lineage>
        <taxon>Eukaryota</taxon>
        <taxon>Sar</taxon>
        <taxon>Stramenopiles</taxon>
        <taxon>Oomycota</taxon>
        <taxon>Saprolegniomycetes</taxon>
        <taxon>Saprolegniales</taxon>
        <taxon>Achlyaceae</taxon>
        <taxon>Thraustotheca</taxon>
    </lineage>
</organism>
<dbReference type="InterPro" id="IPR016197">
    <property type="entry name" value="Chromo-like_dom_sf"/>
</dbReference>
<dbReference type="InterPro" id="IPR003439">
    <property type="entry name" value="ABC_transporter-like_ATP-bd"/>
</dbReference>
<keyword evidence="15" id="KW-0443">Lipid metabolism</keyword>
<dbReference type="InterPro" id="IPR002123">
    <property type="entry name" value="Plipid/glycerol_acylTrfase"/>
</dbReference>
<feature type="domain" description="ABC transporter" evidence="24">
    <location>
        <begin position="425"/>
        <end position="638"/>
    </location>
</feature>
<dbReference type="Pfam" id="PF00385">
    <property type="entry name" value="Chromo"/>
    <property type="match status" value="1"/>
</dbReference>
<name>A0A1V9ZBT6_9STRA</name>
<evidence type="ECO:0000256" key="21">
    <source>
        <dbReference type="SAM" id="MobiDB-lite"/>
    </source>
</evidence>
<dbReference type="InterPro" id="IPR047038">
    <property type="entry name" value="eEF3_chromodomain-like_sf"/>
</dbReference>
<evidence type="ECO:0000256" key="14">
    <source>
        <dbReference type="ARBA" id="ARBA00022917"/>
    </source>
</evidence>
<feature type="transmembrane region" description="Helical" evidence="22">
    <location>
        <begin position="1573"/>
        <end position="1594"/>
    </location>
</feature>
<dbReference type="Gene3D" id="3.40.50.300">
    <property type="entry name" value="P-loop containing nucleotide triphosphate hydrolases"/>
    <property type="match status" value="2"/>
</dbReference>
<evidence type="ECO:0000256" key="12">
    <source>
        <dbReference type="ARBA" id="ARBA00022840"/>
    </source>
</evidence>
<gene>
    <name evidence="25" type="ORF">THRCLA_07831</name>
</gene>
<keyword evidence="22" id="KW-1133">Transmembrane helix</keyword>
<comment type="similarity">
    <text evidence="5">Belongs to the ABC transporter superfamily. ABCF family. EF3 subfamily.</text>
</comment>
<evidence type="ECO:0000313" key="25">
    <source>
        <dbReference type="EMBL" id="OQR95476.1"/>
    </source>
</evidence>
<comment type="pathway">
    <text evidence="3">Protein biosynthesis; polypeptide chain elongation.</text>
</comment>
<dbReference type="PANTHER" id="PTHR19211:SF5">
    <property type="entry name" value="ELONGATION FACTOR 3A-RELATED"/>
    <property type="match status" value="1"/>
</dbReference>
<dbReference type="GO" id="GO:0005524">
    <property type="term" value="F:ATP binding"/>
    <property type="evidence" value="ECO:0007669"/>
    <property type="project" value="UniProtKB-KW"/>
</dbReference>
<dbReference type="GO" id="GO:0016887">
    <property type="term" value="F:ATP hydrolysis activity"/>
    <property type="evidence" value="ECO:0007669"/>
    <property type="project" value="InterPro"/>
</dbReference>
<comment type="similarity">
    <text evidence="4">Belongs to the taffazin family.</text>
</comment>
<dbReference type="PANTHER" id="PTHR19211">
    <property type="entry name" value="ATP-BINDING TRANSPORT PROTEIN-RELATED"/>
    <property type="match status" value="1"/>
</dbReference>
<dbReference type="Gene3D" id="1.20.1390.20">
    <property type="match status" value="1"/>
</dbReference>
<keyword evidence="26" id="KW-1185">Reference proteome</keyword>
<evidence type="ECO:0000256" key="5">
    <source>
        <dbReference type="ARBA" id="ARBA00011054"/>
    </source>
</evidence>
<evidence type="ECO:0000256" key="3">
    <source>
        <dbReference type="ARBA" id="ARBA00004815"/>
    </source>
</evidence>
<evidence type="ECO:0000256" key="19">
    <source>
        <dbReference type="ARBA" id="ARBA00050030"/>
    </source>
</evidence>
<dbReference type="PROSITE" id="PS50013">
    <property type="entry name" value="CHROMO_2"/>
    <property type="match status" value="1"/>
</dbReference>
<dbReference type="GO" id="GO:0005737">
    <property type="term" value="C:cytoplasm"/>
    <property type="evidence" value="ECO:0007669"/>
    <property type="project" value="UniProtKB-SubCell"/>
</dbReference>
<dbReference type="InterPro" id="IPR015688">
    <property type="entry name" value="eEF3_ABC2_chromodomain-like"/>
</dbReference>
<dbReference type="PROSITE" id="PS00211">
    <property type="entry name" value="ABC_TRANSPORTER_1"/>
    <property type="match status" value="2"/>
</dbReference>
<dbReference type="Pfam" id="PF24987">
    <property type="entry name" value="HEAT_EF3_N"/>
    <property type="match status" value="1"/>
</dbReference>
<evidence type="ECO:0000256" key="10">
    <source>
        <dbReference type="ARBA" id="ARBA00022768"/>
    </source>
</evidence>
<keyword evidence="14" id="KW-0648">Protein biosynthesis</keyword>
<dbReference type="STRING" id="74557.A0A1V9ZBT6"/>
<keyword evidence="6" id="KW-0963">Cytoplasm</keyword>
<evidence type="ECO:0000259" key="23">
    <source>
        <dbReference type="PROSITE" id="PS50013"/>
    </source>
</evidence>
<evidence type="ECO:0000256" key="7">
    <source>
        <dbReference type="ARBA" id="ARBA00022679"/>
    </source>
</evidence>
<feature type="region of interest" description="Disordered" evidence="21">
    <location>
        <begin position="1374"/>
        <end position="1397"/>
    </location>
</feature>
<keyword evidence="11" id="KW-0378">Hydrolase</keyword>
<dbReference type="SUPFAM" id="SSF69593">
    <property type="entry name" value="Glycerol-3-phosphate (1)-acyltransferase"/>
    <property type="match status" value="1"/>
</dbReference>
<dbReference type="Gene3D" id="1.25.10.10">
    <property type="entry name" value="Leucine-rich Repeat Variant"/>
    <property type="match status" value="1"/>
</dbReference>
<keyword evidence="12" id="KW-0067">ATP-binding</keyword>
<dbReference type="SMART" id="SM00298">
    <property type="entry name" value="CHROMO"/>
    <property type="match status" value="1"/>
</dbReference>